<accession>A0A6J4JIZ2</accession>
<gene>
    <name evidence="1" type="ORF">AVDCRST_MAG95-3211</name>
</gene>
<sequence length="24" mass="2584">MQVQKQAGGQSTIKVIGYATKTFV</sequence>
<organism evidence="1">
    <name type="scientific">uncultured Adhaeribacter sp</name>
    <dbReference type="NCBI Taxonomy" id="448109"/>
    <lineage>
        <taxon>Bacteria</taxon>
        <taxon>Pseudomonadati</taxon>
        <taxon>Bacteroidota</taxon>
        <taxon>Cytophagia</taxon>
        <taxon>Cytophagales</taxon>
        <taxon>Hymenobacteraceae</taxon>
        <taxon>Adhaeribacter</taxon>
        <taxon>environmental samples</taxon>
    </lineage>
</organism>
<protein>
    <submittedName>
        <fullName evidence="1">Uncharacterized protein</fullName>
    </submittedName>
</protein>
<proteinExistence type="predicted"/>
<evidence type="ECO:0000313" key="1">
    <source>
        <dbReference type="EMBL" id="CAA9279614.1"/>
    </source>
</evidence>
<name>A0A6J4JIZ2_9BACT</name>
<reference evidence="1" key="1">
    <citation type="submission" date="2020-02" db="EMBL/GenBank/DDBJ databases">
        <authorList>
            <person name="Meier V. D."/>
        </authorList>
    </citation>
    <scope>NUCLEOTIDE SEQUENCE</scope>
    <source>
        <strain evidence="1">AVDCRST_MAG95</strain>
    </source>
</reference>
<dbReference type="EMBL" id="CADCTJ010001009">
    <property type="protein sequence ID" value="CAA9279614.1"/>
    <property type="molecule type" value="Genomic_DNA"/>
</dbReference>
<dbReference type="AlphaFoldDB" id="A0A6J4JIZ2"/>